<protein>
    <submittedName>
        <fullName evidence="3">Uncharacterized protein AT4g11200</fullName>
    </submittedName>
</protein>
<reference evidence="4" key="3">
    <citation type="submission" date="2000-03" db="EMBL/GenBank/DDBJ databases">
        <authorList>
            <person name="Peters S.A."/>
            <person name="van Staveren M."/>
            <person name="Dirkse W."/>
            <person name="Stiekema W."/>
            <person name="Mewes H.W."/>
            <person name="Lemcke K."/>
            <person name="Mayer K.F.X."/>
        </authorList>
    </citation>
    <scope>NUCLEOTIDE SEQUENCE</scope>
</reference>
<name>Q9T018_ARATH</name>
<feature type="domain" description="Transposase MuDR plant" evidence="2">
    <location>
        <begin position="348"/>
        <end position="397"/>
    </location>
</feature>
<reference evidence="4" key="4">
    <citation type="submission" date="2000-03" db="EMBL/GenBank/DDBJ databases">
        <authorList>
            <person name="Pohl T."/>
            <person name="Weizenegger T."/>
            <person name="Mewes H.W."/>
            <person name="Lemcke K."/>
            <person name="Mayer K.F.X."/>
        </authorList>
    </citation>
    <scope>NUCLEOTIDE SEQUENCE</scope>
</reference>
<dbReference type="InterPro" id="IPR004332">
    <property type="entry name" value="Transposase_MuDR"/>
</dbReference>
<reference key="1">
    <citation type="journal article" date="1999" name="Nature">
        <title>Sequence and analysis of chromosome 4 of the plant Arabidopsis thaliana.</title>
        <authorList>
            <consortium name="EU"/>
            <consortium name="CSHL and WU Arabidopsis Sequencing Project"/>
            <person name="Mayer K."/>
            <person name="Schuller C."/>
            <person name="Wambutt R."/>
            <person name="Murphy G."/>
            <person name="Volckaert G."/>
            <person name="Pohl T."/>
            <person name="Dusterhoft A."/>
            <person name="Stiekema W."/>
            <person name="Entian K.D."/>
            <person name="Terryn N."/>
            <person name="Harris B."/>
            <person name="Ansorge W."/>
            <person name="Brandt P."/>
            <person name="Grivell L."/>
            <person name="Rieger M."/>
            <person name="Weichselgartner M."/>
            <person name="de Simone V."/>
            <person name="Obermaier B."/>
            <person name="Mache R."/>
            <person name="Muller M."/>
            <person name="Kreis M."/>
            <person name="Delseny M."/>
            <person name="Puigdomenech P."/>
            <person name="Watson M."/>
            <person name="Schmidtheini T."/>
            <person name="Reichert B."/>
            <person name="Portatelle D."/>
            <person name="Perez-Alonso M."/>
            <person name="Boutry M."/>
            <person name="Bancroft I."/>
            <person name="Vos P."/>
            <person name="Hoheisel J."/>
            <person name="Zimmermann W."/>
            <person name="Wedler H."/>
            <person name="Ridley P."/>
            <person name="Langham S.A."/>
            <person name="McCullagh B."/>
            <person name="Bilham L."/>
            <person name="Robben J."/>
            <person name="Van der Schueren J."/>
            <person name="Grymonprez B."/>
            <person name="Chuang Y.J."/>
            <person name="Vandenbussche F."/>
            <person name="Braeken M."/>
            <person name="Weltjens I."/>
            <person name="Voet M."/>
            <person name="Bastiaens I."/>
            <person name="Aert R."/>
            <person name="Defoor E."/>
            <person name="Weitzenegger T."/>
            <person name="Bothe G."/>
            <person name="Ramsperger U."/>
            <person name="Hilbert H."/>
            <person name="Braun M."/>
            <person name="Holzer E."/>
            <person name="Brandt A."/>
            <person name="Peters S."/>
            <person name="van Staveren M."/>
            <person name="Dirske W."/>
            <person name="Mooijman P."/>
            <person name="Klein Lankhorst R."/>
            <person name="Rose M."/>
            <person name="Hauf J."/>
            <person name="Kotter P."/>
            <person name="Berneiser S."/>
            <person name="Hempel S."/>
            <person name="Feldpausch M."/>
            <person name="Lamberth S."/>
            <person name="Van den Daele H."/>
            <person name="De Keyser A."/>
            <person name="Buysshaert C."/>
            <person name="Gielen J."/>
            <person name="Villarroel R."/>
            <person name="De Clercq R."/>
            <person name="Van Montagu M."/>
            <person name="Rogers J."/>
            <person name="Cronin A."/>
            <person name="Quail M."/>
            <person name="Bray-Allen S."/>
            <person name="Clark L."/>
            <person name="Doggett J."/>
            <person name="Hall S."/>
            <person name="Kay M."/>
            <person name="Lennard N."/>
            <person name="McLay K."/>
            <person name="Mayes R."/>
            <person name="Pettett A."/>
            <person name="Rajandream M.A."/>
            <person name="Lyne M."/>
            <person name="Benes V."/>
            <person name="Rechmann S."/>
            <person name="Borkova D."/>
            <person name="Blocker H."/>
            <person name="Scharfe M."/>
            <person name="Grimm M."/>
            <person name="Lohnert T.H."/>
            <person name="Dose S."/>
            <person name="de Haan M."/>
            <person name="Maarse A."/>
            <person name="Schafer M."/>
            <person name="Muller-Auer S."/>
            <person name="Gabel C."/>
            <person name="Fuchs M."/>
            <person name="Fartmann B."/>
            <person name="Granderath K."/>
            <person name="Dauner D."/>
            <person name="Herzl A."/>
            <person name="Neumann S."/>
            <person name="Argiriou A."/>
            <person name="Vitale D."/>
            <person name="Liguori R."/>
            <person name="Piravandi E."/>
            <person name="Massenet O."/>
            <person name="Quigley F."/>
            <person name="Clabauld G."/>
            <person name="Mundlein A."/>
            <person name="Felber R."/>
            <person name="Schnabl S."/>
            <person name="Hiller R."/>
            <person name="Schmidt W."/>
            <person name="Lecharny A."/>
            <person name="Aubourg S."/>
            <person name="Chefdor F."/>
            <person name="Cooke R."/>
            <person name="Berger C."/>
            <person name="Montfort A."/>
            <person name="Casacuberta E."/>
            <person name="Gibbons T."/>
            <person name="Weber N."/>
            <person name="Vandenbol M."/>
            <person name="Bargues M."/>
            <person name="Terol J."/>
            <person name="Torres A."/>
            <person name="Perez-Perez A."/>
            <person name="Purnelle B."/>
            <person name="Bent E."/>
            <person name="Johnson S."/>
            <person name="Tacon D."/>
            <person name="Jesse T."/>
            <person name="Heijnen L."/>
            <person name="Schwarz S."/>
            <person name="Scholler P."/>
            <person name="Heber S."/>
            <person name="Francs P."/>
            <person name="Bielke C."/>
            <person name="Frishman D."/>
            <person name="Haase D."/>
            <person name="Lemcke K."/>
            <person name="Mewes H.W."/>
            <person name="Stocker S."/>
            <person name="Zaccaria P."/>
            <person name="Bevan M."/>
            <person name="Wilson R.K."/>
            <person name="de la Bastide M."/>
            <person name="Habermann K."/>
            <person name="Parnell L."/>
            <person name="Dedhia N."/>
            <person name="Gnoj L."/>
            <person name="Schutz K."/>
            <person name="Huang E."/>
            <person name="Spiegel L."/>
            <person name="Sehkon M."/>
            <person name="Murray J."/>
            <person name="Sheet P."/>
            <person name="Cordes M."/>
            <person name="Abu-Threideh J."/>
            <person name="Stoneking T."/>
            <person name="Kalicki J."/>
            <person name="Graves T."/>
            <person name="Harmon G."/>
            <person name="Edwards J."/>
            <person name="Latreille P."/>
            <person name="Courtney L."/>
            <person name="Cloud J."/>
            <person name="Abbott A."/>
            <person name="Scott K."/>
            <person name="Johnson D."/>
            <person name="Minx P."/>
            <person name="Bentley D."/>
            <person name="Fulton B."/>
            <person name="Miller N."/>
            <person name="Greco T."/>
            <person name="Kemp K."/>
            <person name="Kramer J."/>
            <person name="Fulton L."/>
            <person name="Mardis E."/>
            <person name="Dante M."/>
            <person name="Pepin K."/>
            <person name="Hillier L."/>
            <person name="Nelson J."/>
            <person name="Spieth J."/>
            <person name="Ryan E."/>
            <person name="Andrews S."/>
            <person name="Geisel C."/>
            <person name="Layman D."/>
            <person name="Du H."/>
            <person name="Ali J."/>
            <person name="Berghoff A."/>
            <person name="Jones K."/>
            <person name="Drone K."/>
            <person name="Cotton M."/>
            <person name="Joshu C."/>
            <person name="Antonoiu B."/>
            <person name="Zidanic M."/>
            <person name="Strong C."/>
            <person name="Sun H."/>
            <person name="Lamar B."/>
            <person name="Yordan C."/>
            <person name="Ma P."/>
            <person name="Zhong J."/>
            <person name="Preston R."/>
            <person name="Vil D."/>
            <person name="Shekher M."/>
            <person name="Matero A."/>
            <person name="Shah R."/>
            <person name="Swaby I.K."/>
            <person name="O'Shaughnessy A."/>
            <person name="Rodriguez M."/>
            <person name="Hoffmann J."/>
            <person name="Till S."/>
            <person name="Granat S."/>
            <person name="Shohdy N."/>
            <person name="Hasegawa A."/>
            <person name="Hameed A."/>
            <person name="Lodhi M."/>
            <person name="Johnson A."/>
            <person name="Chen E."/>
            <person name="Marra M."/>
            <person name="Martienssen R."/>
            <person name="McCombie W.R."/>
        </authorList>
    </citation>
    <scope>NUCLEOTIDE SEQUENCE [LARGE SCALE GENOMIC DNA]</scope>
    <source>
        <strain>cv. Columbia</strain>
    </source>
</reference>
<evidence type="ECO:0000259" key="2">
    <source>
        <dbReference type="Pfam" id="PF03108"/>
    </source>
</evidence>
<evidence type="ECO:0000256" key="1">
    <source>
        <dbReference type="SAM" id="MobiDB-lite"/>
    </source>
</evidence>
<dbReference type="PIR" id="T08199">
    <property type="entry name" value="T08199"/>
</dbReference>
<organism evidence="3">
    <name type="scientific">Arabidopsis thaliana</name>
    <name type="common">Mouse-ear cress</name>
    <dbReference type="NCBI Taxonomy" id="3702"/>
    <lineage>
        <taxon>Eukaryota</taxon>
        <taxon>Viridiplantae</taxon>
        <taxon>Streptophyta</taxon>
        <taxon>Embryophyta</taxon>
        <taxon>Tracheophyta</taxon>
        <taxon>Spermatophyta</taxon>
        <taxon>Magnoliopsida</taxon>
        <taxon>eudicotyledons</taxon>
        <taxon>Gunneridae</taxon>
        <taxon>Pentapetalae</taxon>
        <taxon>rosids</taxon>
        <taxon>malvids</taxon>
        <taxon>Brassicales</taxon>
        <taxon>Brassicaceae</taxon>
        <taxon>Camelineae</taxon>
        <taxon>Arabidopsis</taxon>
    </lineage>
</organism>
<accession>Q9T018</accession>
<feature type="compositionally biased region" description="Acidic residues" evidence="1">
    <location>
        <begin position="258"/>
        <end position="268"/>
    </location>
</feature>
<evidence type="ECO:0000313" key="3">
    <source>
        <dbReference type="EMBL" id="CAB43055.1"/>
    </source>
</evidence>
<reference evidence="3" key="2">
    <citation type="submission" date="1999-05" db="EMBL/GenBank/DDBJ databases">
        <authorList>
            <person name="Bevan M."/>
            <person name="Pohl T."/>
            <person name="Weizenegger T."/>
            <person name="Bancroft I."/>
            <person name="Mewes H.W."/>
            <person name="Lemcke K."/>
            <person name="Mayer K.F.X."/>
        </authorList>
    </citation>
    <scope>NUCLEOTIDE SEQUENCE</scope>
</reference>
<gene>
    <name evidence="3" type="ordered locus">At4g11200</name>
</gene>
<dbReference type="EMBL" id="AL161531">
    <property type="protein sequence ID" value="CAB81221.1"/>
    <property type="molecule type" value="Genomic_DNA"/>
</dbReference>
<dbReference type="Pfam" id="PF03108">
    <property type="entry name" value="DBD_Tnp_Mut"/>
    <property type="match status" value="1"/>
</dbReference>
<dbReference type="AlphaFoldDB" id="Q9T018"/>
<reference evidence="3" key="5">
    <citation type="submission" date="2000-03" db="EMBL/GenBank/DDBJ databases">
        <authorList>
            <person name="EU Arabidopsis sequencing project"/>
        </authorList>
    </citation>
    <scope>NUCLEOTIDE SEQUENCE</scope>
</reference>
<feature type="region of interest" description="Disordered" evidence="1">
    <location>
        <begin position="258"/>
        <end position="283"/>
    </location>
</feature>
<sequence>MYRLCECVVHHRHQMSINQCKKTGVDSTLTHRNPFHFRISDLLTRPSKHYGNIIGLIINGPKINKTAHSILVYVDNKLWGCGSEHVGSWMLSGTFRVDFWISLSREEEEIDEKIRVRVKCHHSGEFKTENGVLTYGDGVVEILEVDSFTIFEDVLMHLVAKDIKNVWRMWFKLPYEEVSDMMALWENVDANKKKLVAKARWMGEVDIYFEKAIEYDINGEVREVASKEATYTAAASKETKKAATVNASKKRKSVIEAAAEEEVSDDQNSDARLSESPDSELEAEIVDEEDVNVKAEEIQVFDIRNYEEQIPYEDEEYPTTDDESGDEEVQAERLVRRGLVDGVLSLNQVFCSGIDFKKNVVKYVLKTRRNVVYDRWEKERLGVRCNGKGCEWRIYCAMENPVGRWMVKTYYPKHQCHPRGRCENIKTPIIVELFMEGIRRDPEMSGPEIKDEWTDFLFQKAQ</sequence>
<evidence type="ECO:0000313" key="4">
    <source>
        <dbReference type="EMBL" id="CAB81221.1"/>
    </source>
</evidence>
<dbReference type="EMBL" id="AL049876">
    <property type="protein sequence ID" value="CAB43055.1"/>
    <property type="molecule type" value="Genomic_DNA"/>
</dbReference>
<proteinExistence type="predicted"/>